<dbReference type="EMBL" id="GEVK01006540">
    <property type="protein sequence ID" value="JAU46292.1"/>
    <property type="molecule type" value="Transcribed_RNA"/>
</dbReference>
<evidence type="ECO:0000313" key="2">
    <source>
        <dbReference type="EMBL" id="JAU46292.1"/>
    </source>
</evidence>
<dbReference type="NCBIfam" id="TIGR01640">
    <property type="entry name" value="F_box_assoc_1"/>
    <property type="match status" value="1"/>
</dbReference>
<dbReference type="Pfam" id="PF00646">
    <property type="entry name" value="F-box"/>
    <property type="match status" value="1"/>
</dbReference>
<accession>A0A1J3FWU5</accession>
<dbReference type="CDD" id="cd22157">
    <property type="entry name" value="F-box_AtFBW1-like"/>
    <property type="match status" value="1"/>
</dbReference>
<name>A0A1J3FWU5_NOCCA</name>
<evidence type="ECO:0000259" key="1">
    <source>
        <dbReference type="PROSITE" id="PS50181"/>
    </source>
</evidence>
<dbReference type="InterPro" id="IPR017451">
    <property type="entry name" value="F-box-assoc_interact_dom"/>
</dbReference>
<organism evidence="2">
    <name type="scientific">Noccaea caerulescens</name>
    <name type="common">Alpine penny-cress</name>
    <name type="synonym">Thlaspi caerulescens</name>
    <dbReference type="NCBI Taxonomy" id="107243"/>
    <lineage>
        <taxon>Eukaryota</taxon>
        <taxon>Viridiplantae</taxon>
        <taxon>Streptophyta</taxon>
        <taxon>Embryophyta</taxon>
        <taxon>Tracheophyta</taxon>
        <taxon>Spermatophyta</taxon>
        <taxon>Magnoliopsida</taxon>
        <taxon>eudicotyledons</taxon>
        <taxon>Gunneridae</taxon>
        <taxon>Pentapetalae</taxon>
        <taxon>rosids</taxon>
        <taxon>malvids</taxon>
        <taxon>Brassicales</taxon>
        <taxon>Brassicaceae</taxon>
        <taxon>Coluteocarpeae</taxon>
        <taxon>Noccaea</taxon>
    </lineage>
</organism>
<dbReference type="InterPro" id="IPR001810">
    <property type="entry name" value="F-box_dom"/>
</dbReference>
<dbReference type="SMART" id="SM00256">
    <property type="entry name" value="FBOX"/>
    <property type="match status" value="1"/>
</dbReference>
<reference evidence="2" key="1">
    <citation type="submission" date="2016-07" db="EMBL/GenBank/DDBJ databases">
        <title>De novo transcriptome assembly of four accessions of the metal hyperaccumulator plant Noccaea caerulescens.</title>
        <authorList>
            <person name="Blande D."/>
            <person name="Halimaa P."/>
            <person name="Tervahauta A.I."/>
            <person name="Aarts M.G."/>
            <person name="Karenlampi S.O."/>
        </authorList>
    </citation>
    <scope>NUCLEOTIDE SEQUENCE</scope>
</reference>
<feature type="domain" description="F-box" evidence="1">
    <location>
        <begin position="2"/>
        <end position="51"/>
    </location>
</feature>
<gene>
    <name evidence="2" type="ORF">LC_TR16785_c0_g1_i1_g.57626</name>
</gene>
<dbReference type="PANTHER" id="PTHR31111">
    <property type="entry name" value="BNAA05G37150D PROTEIN-RELATED"/>
    <property type="match status" value="1"/>
</dbReference>
<dbReference type="PROSITE" id="PS50181">
    <property type="entry name" value="FBOX"/>
    <property type="match status" value="1"/>
</dbReference>
<protein>
    <submittedName>
        <fullName evidence="2">F-box protein</fullName>
    </submittedName>
</protein>
<dbReference type="InterPro" id="IPR036047">
    <property type="entry name" value="F-box-like_dom_sf"/>
</dbReference>
<dbReference type="PANTHER" id="PTHR31111:SF61">
    <property type="entry name" value="F-BOX DOMAIN-CONTAINING PROTEIN"/>
    <property type="match status" value="1"/>
</dbReference>
<proteinExistence type="predicted"/>
<sequence length="386" mass="43435">MTTVAGNIPLDLTIEILLRLPGESVLRFRCVSKTWCSIIRSRRFADAFMSLSLSRPRLLLAFSNHSDNRLKFFSSPNQNSSFPLPSSMVAAKDNTLTMPEIRSGDHIVQRNSVRGFVCCSLRTRFAVCNPTTRQVISLPEKHGSYVSLDHECYQFLGYDPSKDQYKVLRLDMKVAAGRPIEHSVCTLGGRRRLSCYSWRSIKSSILYYGCNYNGLCIDGIVYFEAGLEPLNNSKTVSSFDVGSEQLGLIKTPEDFSCGFLTNYLGKLAAYDPVERNGCYTLWVLDDVKNHVWSERVFVFSSLSSSLCWDLGLSFAGMTAAGEIVLVPMWYYEPFEIFCYNVEKKVERRVRVKGLEGNIYDGVSSCPVGQESKPSASCCYVDNITYL</sequence>
<dbReference type="InterPro" id="IPR013187">
    <property type="entry name" value="F-box-assoc_dom_typ3"/>
</dbReference>
<dbReference type="SUPFAM" id="SSF81383">
    <property type="entry name" value="F-box domain"/>
    <property type="match status" value="1"/>
</dbReference>
<dbReference type="Pfam" id="PF08268">
    <property type="entry name" value="FBA_3"/>
    <property type="match status" value="1"/>
</dbReference>
<dbReference type="AlphaFoldDB" id="A0A1J3FWU5"/>